<dbReference type="OrthoDB" id="10413045at2759"/>
<evidence type="ECO:0000313" key="2">
    <source>
        <dbReference type="Araport" id="AT2G02835"/>
    </source>
</evidence>
<accession>A0A5S9WWP2</accession>
<organism evidence="3 4">
    <name type="scientific">Arabidopsis thaliana</name>
    <name type="common">Mouse-ear cress</name>
    <dbReference type="NCBI Taxonomy" id="3702"/>
    <lineage>
        <taxon>Eukaryota</taxon>
        <taxon>Viridiplantae</taxon>
        <taxon>Streptophyta</taxon>
        <taxon>Embryophyta</taxon>
        <taxon>Tracheophyta</taxon>
        <taxon>Spermatophyta</taxon>
        <taxon>Magnoliopsida</taxon>
        <taxon>eudicotyledons</taxon>
        <taxon>Gunneridae</taxon>
        <taxon>Pentapetalae</taxon>
        <taxon>rosids</taxon>
        <taxon>malvids</taxon>
        <taxon>Brassicales</taxon>
        <taxon>Brassicaceae</taxon>
        <taxon>Camelineae</taxon>
        <taxon>Arabidopsis</taxon>
    </lineage>
</organism>
<dbReference type="ExpressionAtlas" id="A0A5S9WWP2">
    <property type="expression patterns" value="baseline and differential"/>
</dbReference>
<evidence type="ECO:0000313" key="4">
    <source>
        <dbReference type="Proteomes" id="UP000434276"/>
    </source>
</evidence>
<feature type="compositionally biased region" description="Low complexity" evidence="1">
    <location>
        <begin position="174"/>
        <end position="187"/>
    </location>
</feature>
<evidence type="ECO:0000256" key="1">
    <source>
        <dbReference type="SAM" id="MobiDB-lite"/>
    </source>
</evidence>
<dbReference type="Araport" id="AT2G02835"/>
<dbReference type="EMBL" id="CACSHJ010000088">
    <property type="protein sequence ID" value="CAA0355389.1"/>
    <property type="molecule type" value="Genomic_DNA"/>
</dbReference>
<dbReference type="RefSeq" id="NP_671768.1">
    <property type="nucleotide sequence ID" value="NM_147235.1"/>
</dbReference>
<gene>
    <name evidence="2" type="ordered locus">At2g02835</name>
    <name evidence="3" type="ORF">C24_LOCUS7210</name>
</gene>
<dbReference type="GeneID" id="814814"/>
<reference evidence="3 4" key="1">
    <citation type="submission" date="2019-12" db="EMBL/GenBank/DDBJ databases">
        <authorList>
            <person name="Jiao W.-B."/>
            <person name="Schneeberger K."/>
        </authorList>
    </citation>
    <scope>NUCLEOTIDE SEQUENCE [LARGE SCALE GENOMIC DNA]</scope>
    <source>
        <strain evidence="4">cv. C24</strain>
    </source>
</reference>
<protein>
    <submittedName>
        <fullName evidence="3">Uncharacterized protein</fullName>
    </submittedName>
</protein>
<evidence type="ECO:0000313" key="3">
    <source>
        <dbReference type="EMBL" id="CAA0355389.1"/>
    </source>
</evidence>
<sequence>MPLKRSRGTESVEEEGRDVAECSRVVSKIGSSATVTDDGLVGIAVMPERIIREDVQIGDGIMINSQDDCVIMAVRTVEQKLALKEHEIVMVYDYVSDSSGSPTMPSFTLTSYSPISYESDPEEYEDSLISPYIPEAVLRSPDSPFALLWRANTISIVGDGTRDDAQILAPIRTPPSHAAGPSSPAIPDTDDDLFLGCT</sequence>
<name>A0A5S9WWP2_ARATH</name>
<dbReference type="KEGG" id="ath:AT2G02835"/>
<feature type="region of interest" description="Disordered" evidence="1">
    <location>
        <begin position="171"/>
        <end position="191"/>
    </location>
</feature>
<dbReference type="AlphaFoldDB" id="A0A5S9WWP2"/>
<dbReference type="Proteomes" id="UP000434276">
    <property type="component" value="Unassembled WGS sequence"/>
</dbReference>
<proteinExistence type="predicted"/>